<accession>A0A1Z4MU30</accession>
<dbReference type="PANTHER" id="PTHR43738:SF1">
    <property type="entry name" value="HEMIN TRANSPORT SYSTEM PERMEASE PROTEIN HRTB-RELATED"/>
    <property type="match status" value="1"/>
</dbReference>
<evidence type="ECO:0000313" key="10">
    <source>
        <dbReference type="Proteomes" id="UP000218785"/>
    </source>
</evidence>
<dbReference type="InterPro" id="IPR051125">
    <property type="entry name" value="ABC-4/HrtB_transporter"/>
</dbReference>
<evidence type="ECO:0000256" key="3">
    <source>
        <dbReference type="ARBA" id="ARBA00022475"/>
    </source>
</evidence>
<evidence type="ECO:0000256" key="7">
    <source>
        <dbReference type="SAM" id="Phobius"/>
    </source>
</evidence>
<keyword evidence="5 7" id="KW-1133">Transmembrane helix</keyword>
<evidence type="ECO:0000256" key="4">
    <source>
        <dbReference type="ARBA" id="ARBA00022692"/>
    </source>
</evidence>
<keyword evidence="2" id="KW-0813">Transport</keyword>
<name>A0A1Z4MU30_9CYAN</name>
<feature type="transmembrane region" description="Helical" evidence="7">
    <location>
        <begin position="367"/>
        <end position="386"/>
    </location>
</feature>
<dbReference type="Proteomes" id="UP000218785">
    <property type="component" value="Chromosome"/>
</dbReference>
<dbReference type="AlphaFoldDB" id="A0A1Z4MU30"/>
<feature type="transmembrane region" description="Helical" evidence="7">
    <location>
        <begin position="33"/>
        <end position="53"/>
    </location>
</feature>
<reference evidence="9 10" key="1">
    <citation type="submission" date="2017-06" db="EMBL/GenBank/DDBJ databases">
        <title>Genome sequencing of cyanobaciteial culture collection at National Institute for Environmental Studies (NIES).</title>
        <authorList>
            <person name="Hirose Y."/>
            <person name="Shimura Y."/>
            <person name="Fujisawa T."/>
            <person name="Nakamura Y."/>
            <person name="Kawachi M."/>
        </authorList>
    </citation>
    <scope>NUCLEOTIDE SEQUENCE [LARGE SCALE GENOMIC DNA]</scope>
    <source>
        <strain evidence="9 10">NIES-37</strain>
    </source>
</reference>
<evidence type="ECO:0000256" key="5">
    <source>
        <dbReference type="ARBA" id="ARBA00022989"/>
    </source>
</evidence>
<comment type="subcellular location">
    <subcellularLocation>
        <location evidence="1">Cell membrane</location>
        <topology evidence="1">Multi-pass membrane protein</topology>
    </subcellularLocation>
</comment>
<dbReference type="PIRSF" id="PIRSF031773">
    <property type="entry name" value="DevC"/>
    <property type="match status" value="1"/>
</dbReference>
<sequence length="398" mass="44797">MIAEKIANFLSTYLMNKKIPLSWLQLTREKTRLAVALAGIGFADILMFMQLGFRDALYYSNVRLHSSLEGDIVLINSQSNAILSMRSFSQRRLYKALDLPAVQSVHPIYLDYTAWRNPETGRPRSILIFGFNPEVNIFNLPGMVENLDKLKLPDVVLYDRSSRVEYGPIAADFEQGKNVTAEVRRRRIKVVGLFTLGASFGADGNLITSDVNFLRIFNNRQRGLIDIGVIKLKPGADANVVTQELRNYLPQDVNVLTKQQFIDFERNYWASSTAIGFIFTLGTIMGFIVGTVIVYQILYTEVADHLAEYATLKAIGYTQNYLLTVILQEAFLLAVIGFIPGFTFALFMYSTARNATLLPVFMSLERAILVLFLTIVMCFFSGAIAVRKLRSADPADIF</sequence>
<evidence type="ECO:0000256" key="2">
    <source>
        <dbReference type="ARBA" id="ARBA00022448"/>
    </source>
</evidence>
<protein>
    <submittedName>
        <fullName evidence="9">DevC protein</fullName>
    </submittedName>
</protein>
<keyword evidence="6 7" id="KW-0472">Membrane</keyword>
<dbReference type="InterPro" id="IPR005891">
    <property type="entry name" value="DevC"/>
</dbReference>
<dbReference type="NCBIfam" id="TIGR01185">
    <property type="entry name" value="devC"/>
    <property type="match status" value="1"/>
</dbReference>
<dbReference type="Pfam" id="PF02687">
    <property type="entry name" value="FtsX"/>
    <property type="match status" value="1"/>
</dbReference>
<evidence type="ECO:0000259" key="8">
    <source>
        <dbReference type="Pfam" id="PF02687"/>
    </source>
</evidence>
<keyword evidence="3" id="KW-1003">Cell membrane</keyword>
<feature type="transmembrane region" description="Helical" evidence="7">
    <location>
        <begin position="321"/>
        <end position="347"/>
    </location>
</feature>
<evidence type="ECO:0000256" key="1">
    <source>
        <dbReference type="ARBA" id="ARBA00004651"/>
    </source>
</evidence>
<dbReference type="KEGG" id="ttq:NIES37_08680"/>
<dbReference type="GO" id="GO:0005886">
    <property type="term" value="C:plasma membrane"/>
    <property type="evidence" value="ECO:0007669"/>
    <property type="project" value="UniProtKB-SubCell"/>
</dbReference>
<dbReference type="InterPro" id="IPR003838">
    <property type="entry name" value="ABC3_permease_C"/>
</dbReference>
<feature type="transmembrane region" description="Helical" evidence="7">
    <location>
        <begin position="274"/>
        <end position="298"/>
    </location>
</feature>
<evidence type="ECO:0000313" key="9">
    <source>
        <dbReference type="EMBL" id="BAY96931.1"/>
    </source>
</evidence>
<dbReference type="PANTHER" id="PTHR43738">
    <property type="entry name" value="ABC TRANSPORTER, MEMBRANE PROTEIN"/>
    <property type="match status" value="1"/>
</dbReference>
<keyword evidence="10" id="KW-1185">Reference proteome</keyword>
<organism evidence="9 10">
    <name type="scientific">Tolypothrix tenuis PCC 7101</name>
    <dbReference type="NCBI Taxonomy" id="231146"/>
    <lineage>
        <taxon>Bacteria</taxon>
        <taxon>Bacillati</taxon>
        <taxon>Cyanobacteriota</taxon>
        <taxon>Cyanophyceae</taxon>
        <taxon>Nostocales</taxon>
        <taxon>Tolypothrichaceae</taxon>
        <taxon>Tolypothrix</taxon>
    </lineage>
</organism>
<feature type="domain" description="ABC3 transporter permease C-terminal" evidence="8">
    <location>
        <begin position="284"/>
        <end position="394"/>
    </location>
</feature>
<dbReference type="EMBL" id="AP018248">
    <property type="protein sequence ID" value="BAY96931.1"/>
    <property type="molecule type" value="Genomic_DNA"/>
</dbReference>
<keyword evidence="4 7" id="KW-0812">Transmembrane</keyword>
<gene>
    <name evidence="9" type="ORF">NIES37_08680</name>
</gene>
<evidence type="ECO:0000256" key="6">
    <source>
        <dbReference type="ARBA" id="ARBA00023136"/>
    </source>
</evidence>
<proteinExistence type="predicted"/>